<name>A0ABR7GLV6_9FIRM</name>
<dbReference type="RefSeq" id="WP_118684534.1">
    <property type="nucleotide sequence ID" value="NZ_JACOPK010000004.1"/>
</dbReference>
<comment type="caution">
    <text evidence="2">The sequence shown here is derived from an EMBL/GenBank/DDBJ whole genome shotgun (WGS) entry which is preliminary data.</text>
</comment>
<feature type="transmembrane region" description="Helical" evidence="1">
    <location>
        <begin position="36"/>
        <end position="55"/>
    </location>
</feature>
<gene>
    <name evidence="2" type="primary">spoIIIAC</name>
    <name evidence="2" type="ORF">H8S02_04985</name>
</gene>
<dbReference type="InterPro" id="IPR025664">
    <property type="entry name" value="Spore_III_AC/AD"/>
</dbReference>
<evidence type="ECO:0000256" key="1">
    <source>
        <dbReference type="SAM" id="Phobius"/>
    </source>
</evidence>
<proteinExistence type="predicted"/>
<sequence length="64" mass="7013">MDVDLIFRIAAVGILVAVLGQLLTRSGRDEQALMTTLAGLIVVLMLIVEQISRLFSMMKSVFGF</sequence>
<dbReference type="NCBIfam" id="TIGR02848">
    <property type="entry name" value="spore_III_AC"/>
    <property type="match status" value="1"/>
</dbReference>
<dbReference type="EMBL" id="JACOPK010000004">
    <property type="protein sequence ID" value="MBC5695299.1"/>
    <property type="molecule type" value="Genomic_DNA"/>
</dbReference>
<accession>A0ABR7GLV6</accession>
<keyword evidence="1" id="KW-1133">Transmembrane helix</keyword>
<keyword evidence="1" id="KW-0472">Membrane</keyword>
<organism evidence="2 3">
    <name type="scientific">Agathobaculum hominis</name>
    <dbReference type="NCBI Taxonomy" id="2763014"/>
    <lineage>
        <taxon>Bacteria</taxon>
        <taxon>Bacillati</taxon>
        <taxon>Bacillota</taxon>
        <taxon>Clostridia</taxon>
        <taxon>Eubacteriales</taxon>
        <taxon>Butyricicoccaceae</taxon>
        <taxon>Agathobaculum</taxon>
    </lineage>
</organism>
<keyword evidence="3" id="KW-1185">Reference proteome</keyword>
<dbReference type="Proteomes" id="UP000641741">
    <property type="component" value="Unassembled WGS sequence"/>
</dbReference>
<evidence type="ECO:0000313" key="3">
    <source>
        <dbReference type="Proteomes" id="UP000641741"/>
    </source>
</evidence>
<keyword evidence="1" id="KW-0812">Transmembrane</keyword>
<protein>
    <submittedName>
        <fullName evidence="2">Stage III sporulation protein AC</fullName>
    </submittedName>
</protein>
<dbReference type="InterPro" id="IPR009570">
    <property type="entry name" value="Spore_III_AC"/>
</dbReference>
<feature type="transmembrane region" description="Helical" evidence="1">
    <location>
        <begin position="6"/>
        <end position="24"/>
    </location>
</feature>
<reference evidence="2 3" key="1">
    <citation type="submission" date="2020-08" db="EMBL/GenBank/DDBJ databases">
        <title>Genome public.</title>
        <authorList>
            <person name="Liu C."/>
            <person name="Sun Q."/>
        </authorList>
    </citation>
    <scope>NUCLEOTIDE SEQUENCE [LARGE SCALE GENOMIC DNA]</scope>
    <source>
        <strain evidence="2 3">M2</strain>
    </source>
</reference>
<dbReference type="Pfam" id="PF06686">
    <property type="entry name" value="SpoIIIAC"/>
    <property type="match status" value="1"/>
</dbReference>
<evidence type="ECO:0000313" key="2">
    <source>
        <dbReference type="EMBL" id="MBC5695299.1"/>
    </source>
</evidence>